<evidence type="ECO:0000256" key="1">
    <source>
        <dbReference type="ARBA" id="ARBA00005046"/>
    </source>
</evidence>
<dbReference type="GO" id="GO:0006777">
    <property type="term" value="P:Mo-molybdopterin cofactor biosynthetic process"/>
    <property type="evidence" value="ECO:0007669"/>
    <property type="project" value="UniProtKB-KW"/>
</dbReference>
<accession>A0A6N4TI67</accession>
<dbReference type="InterPro" id="IPR001453">
    <property type="entry name" value="MoaB/Mog_dom"/>
</dbReference>
<dbReference type="CDD" id="cd00886">
    <property type="entry name" value="MogA_MoaB"/>
    <property type="match status" value="1"/>
</dbReference>
<name>A0A6N4TI67_9FIRM</name>
<sequence length="163" mass="18052">MYQAAILIASDQGYAGTREDACTPYLKELLKEQGYEVVDCRILPDEQQQLEKAMKDICDNIKPQLLLTSGGTGLSPRDCMPEATVAIAQRMVPGIAEAMRAYSMQFTKRAMFSRAVAATRKQTLIINLPGSPKAVKECMEAIIEELPHALGIMMNIERNCARK</sequence>
<dbReference type="KEGG" id="aarg:Aargi30884_16030"/>
<dbReference type="NCBIfam" id="TIGR00177">
    <property type="entry name" value="molyb_syn"/>
    <property type="match status" value="1"/>
</dbReference>
<reference evidence="5" key="1">
    <citation type="submission" date="2019-05" db="EMBL/GenBank/DDBJ databases">
        <title>Complete genome sequencing of Absiella argi strain JCM 30884.</title>
        <authorList>
            <person name="Sakamoto M."/>
            <person name="Murakami T."/>
            <person name="Mori H."/>
        </authorList>
    </citation>
    <scope>NUCLEOTIDE SEQUENCE [LARGE SCALE GENOMIC DNA]</scope>
    <source>
        <strain evidence="5">JCM 30884</strain>
    </source>
</reference>
<dbReference type="SMART" id="SM00852">
    <property type="entry name" value="MoCF_biosynth"/>
    <property type="match status" value="1"/>
</dbReference>
<organism evidence="4 5">
    <name type="scientific">Amedibacterium intestinale</name>
    <dbReference type="NCBI Taxonomy" id="2583452"/>
    <lineage>
        <taxon>Bacteria</taxon>
        <taxon>Bacillati</taxon>
        <taxon>Bacillota</taxon>
        <taxon>Erysipelotrichia</taxon>
        <taxon>Erysipelotrichales</taxon>
        <taxon>Erysipelotrichaceae</taxon>
        <taxon>Amedibacterium</taxon>
    </lineage>
</organism>
<dbReference type="InterPro" id="IPR051920">
    <property type="entry name" value="MPT_Adenylyltrnsfr/MoaC-Rel"/>
</dbReference>
<evidence type="ECO:0000313" key="5">
    <source>
        <dbReference type="Proteomes" id="UP000464754"/>
    </source>
</evidence>
<dbReference type="SUPFAM" id="SSF53218">
    <property type="entry name" value="Molybdenum cofactor biosynthesis proteins"/>
    <property type="match status" value="1"/>
</dbReference>
<evidence type="ECO:0000256" key="2">
    <source>
        <dbReference type="ARBA" id="ARBA00023150"/>
    </source>
</evidence>
<dbReference type="PANTHER" id="PTHR43764:SF1">
    <property type="entry name" value="MOLYBDOPTERIN MOLYBDOTRANSFERASE"/>
    <property type="match status" value="1"/>
</dbReference>
<evidence type="ECO:0000259" key="3">
    <source>
        <dbReference type="SMART" id="SM00852"/>
    </source>
</evidence>
<comment type="pathway">
    <text evidence="1">Cofactor biosynthesis; molybdopterin biosynthesis.</text>
</comment>
<dbReference type="Pfam" id="PF00994">
    <property type="entry name" value="MoCF_biosynth"/>
    <property type="match status" value="1"/>
</dbReference>
<gene>
    <name evidence="4" type="ORF">Aargi30884_16030</name>
</gene>
<proteinExistence type="predicted"/>
<dbReference type="InterPro" id="IPR036425">
    <property type="entry name" value="MoaB/Mog-like_dom_sf"/>
</dbReference>
<dbReference type="AlphaFoldDB" id="A0A6N4TI67"/>
<dbReference type="RefSeq" id="WP_163051986.1">
    <property type="nucleotide sequence ID" value="NZ_AP019695.1"/>
</dbReference>
<keyword evidence="2" id="KW-0501">Molybdenum cofactor biosynthesis</keyword>
<keyword evidence="5" id="KW-1185">Reference proteome</keyword>
<dbReference type="Gene3D" id="3.40.980.10">
    <property type="entry name" value="MoaB/Mog-like domain"/>
    <property type="match status" value="1"/>
</dbReference>
<dbReference type="Proteomes" id="UP000464754">
    <property type="component" value="Chromosome"/>
</dbReference>
<protein>
    <submittedName>
        <fullName evidence="4">Molybdenum cofactor biosynthesis protein</fullName>
    </submittedName>
</protein>
<evidence type="ECO:0000313" key="4">
    <source>
        <dbReference type="EMBL" id="BBK22700.1"/>
    </source>
</evidence>
<dbReference type="PANTHER" id="PTHR43764">
    <property type="entry name" value="MOLYBDENUM COFACTOR BIOSYNTHESIS"/>
    <property type="match status" value="1"/>
</dbReference>
<feature type="domain" description="MoaB/Mog" evidence="3">
    <location>
        <begin position="5"/>
        <end position="149"/>
    </location>
</feature>
<dbReference type="EMBL" id="AP019695">
    <property type="protein sequence ID" value="BBK22700.1"/>
    <property type="molecule type" value="Genomic_DNA"/>
</dbReference>